<accession>A0A0W0ZGR1</accession>
<protein>
    <submittedName>
        <fullName evidence="2">Thaumatin domain-containing protein</fullName>
    </submittedName>
</protein>
<dbReference type="PANTHER" id="PTHR31048">
    <property type="entry name" value="OS03G0233200 PROTEIN"/>
    <property type="match status" value="1"/>
</dbReference>
<dbReference type="InterPro" id="IPR001938">
    <property type="entry name" value="Thaumatin"/>
</dbReference>
<dbReference type="AlphaFoldDB" id="A0A0W0ZGR1"/>
<dbReference type="STRING" id="947033.Lste_1343"/>
<dbReference type="PROSITE" id="PS51367">
    <property type="entry name" value="THAUMATIN_2"/>
    <property type="match status" value="1"/>
</dbReference>
<dbReference type="Pfam" id="PF00314">
    <property type="entry name" value="Thaumatin"/>
    <property type="match status" value="1"/>
</dbReference>
<name>A0A0W0ZGR1_9GAMM</name>
<dbReference type="Proteomes" id="UP000054926">
    <property type="component" value="Unassembled WGS sequence"/>
</dbReference>
<keyword evidence="3" id="KW-1185">Reference proteome</keyword>
<comment type="caution">
    <text evidence="2">The sequence shown here is derived from an EMBL/GenBank/DDBJ whole genome shotgun (WGS) entry which is preliminary data.</text>
</comment>
<keyword evidence="1" id="KW-0812">Transmembrane</keyword>
<dbReference type="InterPro" id="IPR037176">
    <property type="entry name" value="Osmotin/thaumatin-like_sf"/>
</dbReference>
<dbReference type="EMBL" id="LNYY01000019">
    <property type="protein sequence ID" value="KTD68185.1"/>
    <property type="molecule type" value="Genomic_DNA"/>
</dbReference>
<keyword evidence="1" id="KW-1133">Transmembrane helix</keyword>
<reference evidence="2 3" key="1">
    <citation type="submission" date="2015-11" db="EMBL/GenBank/DDBJ databases">
        <title>Genomic analysis of 38 Legionella species identifies large and diverse effector repertoires.</title>
        <authorList>
            <person name="Burstein D."/>
            <person name="Amaro F."/>
            <person name="Zusman T."/>
            <person name="Lifshitz Z."/>
            <person name="Cohen O."/>
            <person name="Gilbert J.A."/>
            <person name="Pupko T."/>
            <person name="Shuman H.A."/>
            <person name="Segal G."/>
        </authorList>
    </citation>
    <scope>NUCLEOTIDE SEQUENCE [LARGE SCALE GENOMIC DNA]</scope>
    <source>
        <strain evidence="2 3">IMVS3376</strain>
    </source>
</reference>
<dbReference type="Gene3D" id="2.60.110.10">
    <property type="entry name" value="Thaumatin"/>
    <property type="match status" value="2"/>
</dbReference>
<feature type="transmembrane region" description="Helical" evidence="1">
    <location>
        <begin position="21"/>
        <end position="40"/>
    </location>
</feature>
<dbReference type="SMART" id="SM00205">
    <property type="entry name" value="THN"/>
    <property type="match status" value="1"/>
</dbReference>
<evidence type="ECO:0000313" key="2">
    <source>
        <dbReference type="EMBL" id="KTD68185.1"/>
    </source>
</evidence>
<dbReference type="PATRIC" id="fig|947033.5.peg.1430"/>
<dbReference type="SUPFAM" id="SSF49870">
    <property type="entry name" value="Osmotin, thaumatin-like protein"/>
    <property type="match status" value="1"/>
</dbReference>
<sequence length="531" mass="56997">MTLKIYGKIMNKIKAILKFNFIVQLLCIFTLCNFFNVIYAKNKSSKVQSRAITFVNNCSQPVWFGLISGSVQNTHPAHPGDTSCNSNSDCYTGSVCTQTGAIKQCFWQVPIPANTNYQLAANGGTNTVTIPIYSNQQNVIWSGAIAGRTQCANGACQTADCGSGVNGCKEGVGFQQPATQAEFTFLKNGPDYYDVEIINGFNLPVSMTPKNTSSNTNTAPYTCGSPGAATQTNSLLGACSWTFNPPSNDYRWVAAGGGICNVDSDCPSSSTCGISFNPGKNPLLKKSCGTLLGYWTADQICGLQPNYGAPFNCAQKLPAPQDNLTLWNLYACTNVGSCYSQGASNNCCGCVDWDKTGIEVPPAPYTNQCNNTNMNWNNYVQPTLSWLKAACPTAYVYPFDDMSSTFTCANMQNNVNVENYTITYCPGSSNTPPPPSTSYNYNVYIGYPFKAVLINNSITCPDPTNKSPVCLIQNQKATEHMTIKGSNAHLCDLTINNDGSLTVNAGSNGCYINSSPATSTKPGTVNLPSNF</sequence>
<evidence type="ECO:0000313" key="3">
    <source>
        <dbReference type="Proteomes" id="UP000054926"/>
    </source>
</evidence>
<organism evidence="2 3">
    <name type="scientific">Legionella steelei</name>
    <dbReference type="NCBI Taxonomy" id="947033"/>
    <lineage>
        <taxon>Bacteria</taxon>
        <taxon>Pseudomonadati</taxon>
        <taxon>Pseudomonadota</taxon>
        <taxon>Gammaproteobacteria</taxon>
        <taxon>Legionellales</taxon>
        <taxon>Legionellaceae</taxon>
        <taxon>Legionella</taxon>
    </lineage>
</organism>
<keyword evidence="1" id="KW-0472">Membrane</keyword>
<gene>
    <name evidence="2" type="ORF">Lste_1343</name>
</gene>
<evidence type="ECO:0000256" key="1">
    <source>
        <dbReference type="SAM" id="Phobius"/>
    </source>
</evidence>
<proteinExistence type="predicted"/>
<dbReference type="OrthoDB" id="7061668at2"/>